<organism evidence="1 2">
    <name type="scientific">Orchesella cincta</name>
    <name type="common">Springtail</name>
    <name type="synonym">Podura cincta</name>
    <dbReference type="NCBI Taxonomy" id="48709"/>
    <lineage>
        <taxon>Eukaryota</taxon>
        <taxon>Metazoa</taxon>
        <taxon>Ecdysozoa</taxon>
        <taxon>Arthropoda</taxon>
        <taxon>Hexapoda</taxon>
        <taxon>Collembola</taxon>
        <taxon>Entomobryomorpha</taxon>
        <taxon>Entomobryoidea</taxon>
        <taxon>Orchesellidae</taxon>
        <taxon>Orchesellinae</taxon>
        <taxon>Orchesella</taxon>
    </lineage>
</organism>
<reference evidence="1 2" key="1">
    <citation type="journal article" date="2016" name="Genome Biol. Evol.">
        <title>Gene Family Evolution Reflects Adaptation to Soil Environmental Stressors in the Genome of the Collembolan Orchesella cincta.</title>
        <authorList>
            <person name="Faddeeva-Vakhrusheva A."/>
            <person name="Derks M.F."/>
            <person name="Anvar S.Y."/>
            <person name="Agamennone V."/>
            <person name="Suring W."/>
            <person name="Smit S."/>
            <person name="van Straalen N.M."/>
            <person name="Roelofs D."/>
        </authorList>
    </citation>
    <scope>NUCLEOTIDE SEQUENCE [LARGE SCALE GENOMIC DNA]</scope>
    <source>
        <tissue evidence="1">Mixed pool</tissue>
    </source>
</reference>
<name>A0A1D2MRC2_ORCCI</name>
<protein>
    <recommendedName>
        <fullName evidence="3">F-box domain-containing protein</fullName>
    </recommendedName>
</protein>
<evidence type="ECO:0008006" key="3">
    <source>
        <dbReference type="Google" id="ProtNLM"/>
    </source>
</evidence>
<dbReference type="Proteomes" id="UP000094527">
    <property type="component" value="Unassembled WGS sequence"/>
</dbReference>
<evidence type="ECO:0000313" key="1">
    <source>
        <dbReference type="EMBL" id="ODM95275.1"/>
    </source>
</evidence>
<dbReference type="OMA" id="TELFIRV"/>
<dbReference type="Gene3D" id="3.80.10.10">
    <property type="entry name" value="Ribonuclease Inhibitor"/>
    <property type="match status" value="1"/>
</dbReference>
<dbReference type="AlphaFoldDB" id="A0A1D2MRC2"/>
<gene>
    <name evidence="1" type="ORF">Ocin01_11391</name>
</gene>
<proteinExistence type="predicted"/>
<dbReference type="SUPFAM" id="SSF52047">
    <property type="entry name" value="RNI-like"/>
    <property type="match status" value="1"/>
</dbReference>
<keyword evidence="2" id="KW-1185">Reference proteome</keyword>
<comment type="caution">
    <text evidence="1">The sequence shown here is derived from an EMBL/GenBank/DDBJ whole genome shotgun (WGS) entry which is preliminary data.</text>
</comment>
<dbReference type="EMBL" id="LJIJ01000689">
    <property type="protein sequence ID" value="ODM95275.1"/>
    <property type="molecule type" value="Genomic_DNA"/>
</dbReference>
<accession>A0A1D2MRC2</accession>
<evidence type="ECO:0000313" key="2">
    <source>
        <dbReference type="Proteomes" id="UP000094527"/>
    </source>
</evidence>
<sequence length="522" mass="60393">MEVDIYDEIFGGLPGQVEQNYGLHPMLIDHVVERVLESMDPELLGHYCKIFRCVSKDWCRVATRVYRQRRGRITFKKNFIGRVTELFIRVMRTSSDIPFDKFRFCTDSYDDENFGDLLHECSGAIVNLELLLTNPCDLKFPKDLSDLVLGRLKSLTLHVRIDSHAELQPEMPSLFVSLLRGSPNLRRLDLKVFGGTPKTVQMINVKQQIVNKFGDALVNNFPSTVRELKLNMTLTDEQLQKLTQKQKDILSLEVYFQQSTFGHGTLQQFLESVAPTLLHCKAVGSQFLVEMDFPVFPRLQYLVALGRPPPLLYYKQIFPRLSKLEICLWDEDQQGSVFPDNCQSETVIEMDFPYAITKPLVITRVSHCFQNLKILRNVVIGSFTAMSMIFEKLKSLSELDLYLGAEFHDMDRRGLAVDGVFTGFPPEMCEWLLRHKEYCSSPSTLVQRWDHKSSLRRLRNLKTLRLSACHMRSASTIRLTDITVNFALLQMENLEKLHLDFFPMSEKSVERLDNKFRLTRPC</sequence>
<dbReference type="OrthoDB" id="10447253at2759"/>
<dbReference type="InterPro" id="IPR032675">
    <property type="entry name" value="LRR_dom_sf"/>
</dbReference>